<dbReference type="Proteomes" id="UP000298049">
    <property type="component" value="Chromosome"/>
</dbReference>
<reference evidence="2 3" key="1">
    <citation type="submission" date="2018-07" db="EMBL/GenBank/DDBJ databases">
        <title>Marsedoiliclastica nanhaica gen. nov. sp. nov., a novel marine hydrocarbonoclastic bacterium isolated from an in-situ enriched hydrocarbon-degrading consortium in deep-sea sediment.</title>
        <authorList>
            <person name="Dong C."/>
            <person name="Ma T."/>
            <person name="Liu R."/>
            <person name="Shao Z."/>
        </authorList>
    </citation>
    <scope>NUCLEOTIDE SEQUENCE [LARGE SCALE GENOMIC DNA]</scope>
    <source>
        <strain evidence="3">soil36-7</strain>
    </source>
</reference>
<accession>A0A4P7XJV3</accession>
<sequence>MLSMNIDLFSRELALGAPITQRWLSLAKAIVFGLVFASCLTLIITPCALMVPARILERMQRKPSNNGYERFA</sequence>
<dbReference type="RefSeq" id="WP_136548879.1">
    <property type="nucleotide sequence ID" value="NZ_CP031093.1"/>
</dbReference>
<feature type="transmembrane region" description="Helical" evidence="1">
    <location>
        <begin position="29"/>
        <end position="51"/>
    </location>
</feature>
<dbReference type="KEGG" id="hmi:soil367_09555"/>
<evidence type="ECO:0000313" key="2">
    <source>
        <dbReference type="EMBL" id="QCF26157.1"/>
    </source>
</evidence>
<name>A0A4P7XJV3_9ALTE</name>
<evidence type="ECO:0000256" key="1">
    <source>
        <dbReference type="SAM" id="Phobius"/>
    </source>
</evidence>
<dbReference type="AlphaFoldDB" id="A0A4P7XJV3"/>
<dbReference type="OrthoDB" id="5287122at2"/>
<keyword evidence="1" id="KW-1133">Transmembrane helix</keyword>
<evidence type="ECO:0000313" key="3">
    <source>
        <dbReference type="Proteomes" id="UP000298049"/>
    </source>
</evidence>
<organism evidence="2 3">
    <name type="scientific">Hydrocarboniclastica marina</name>
    <dbReference type="NCBI Taxonomy" id="2259620"/>
    <lineage>
        <taxon>Bacteria</taxon>
        <taxon>Pseudomonadati</taxon>
        <taxon>Pseudomonadota</taxon>
        <taxon>Gammaproteobacteria</taxon>
        <taxon>Alteromonadales</taxon>
        <taxon>Alteromonadaceae</taxon>
        <taxon>Hydrocarboniclastica</taxon>
    </lineage>
</organism>
<gene>
    <name evidence="2" type="ORF">soil367_09555</name>
</gene>
<keyword evidence="1" id="KW-0812">Transmembrane</keyword>
<keyword evidence="3" id="KW-1185">Reference proteome</keyword>
<proteinExistence type="predicted"/>
<protein>
    <submittedName>
        <fullName evidence="2">Uncharacterized protein</fullName>
    </submittedName>
</protein>
<keyword evidence="1" id="KW-0472">Membrane</keyword>
<dbReference type="EMBL" id="CP031093">
    <property type="protein sequence ID" value="QCF26157.1"/>
    <property type="molecule type" value="Genomic_DNA"/>
</dbReference>